<comment type="cofactor">
    <cofactor evidence="1 2">
        <name>Zn(2+)</name>
        <dbReference type="ChEBI" id="CHEBI:29105"/>
    </cofactor>
    <text evidence="1 2">Binds 1 zinc ion per subunit.</text>
</comment>
<feature type="active site" evidence="1">
    <location>
        <position position="189"/>
    </location>
</feature>
<dbReference type="GO" id="GO:0004222">
    <property type="term" value="F:metalloendopeptidase activity"/>
    <property type="evidence" value="ECO:0007669"/>
    <property type="project" value="UniProtKB-UniRule"/>
</dbReference>
<feature type="binding site" evidence="1">
    <location>
        <position position="188"/>
    </location>
    <ligand>
        <name>Zn(2+)</name>
        <dbReference type="ChEBI" id="CHEBI:29105"/>
        <note>catalytic</note>
    </ligand>
</feature>
<dbReference type="CDD" id="cd04280">
    <property type="entry name" value="ZnMc_astacin_like"/>
    <property type="match status" value="1"/>
</dbReference>
<dbReference type="SUPFAM" id="SSF55486">
    <property type="entry name" value="Metalloproteases ('zincins'), catalytic domain"/>
    <property type="match status" value="1"/>
</dbReference>
<dbReference type="SMART" id="SM00235">
    <property type="entry name" value="ZnMc"/>
    <property type="match status" value="1"/>
</dbReference>
<keyword evidence="2" id="KW-0732">Signal</keyword>
<dbReference type="EMBL" id="GDIQ01073220">
    <property type="protein sequence ID" value="JAN21517.1"/>
    <property type="molecule type" value="Transcribed_RNA"/>
</dbReference>
<evidence type="ECO:0000256" key="2">
    <source>
        <dbReference type="RuleBase" id="RU361183"/>
    </source>
</evidence>
<proteinExistence type="predicted"/>
<dbReference type="PANTHER" id="PTHR10127:SF883">
    <property type="entry name" value="ZINC METALLOPROTEINASE NAS-8"/>
    <property type="match status" value="1"/>
</dbReference>
<protein>
    <recommendedName>
        <fullName evidence="2">Metalloendopeptidase</fullName>
        <ecNumber evidence="2">3.4.24.-</ecNumber>
    </recommendedName>
</protein>
<organism evidence="3">
    <name type="scientific">Daphnia magna</name>
    <dbReference type="NCBI Taxonomy" id="35525"/>
    <lineage>
        <taxon>Eukaryota</taxon>
        <taxon>Metazoa</taxon>
        <taxon>Ecdysozoa</taxon>
        <taxon>Arthropoda</taxon>
        <taxon>Crustacea</taxon>
        <taxon>Branchiopoda</taxon>
        <taxon>Diplostraca</taxon>
        <taxon>Cladocera</taxon>
        <taxon>Anomopoda</taxon>
        <taxon>Daphniidae</taxon>
        <taxon>Daphnia</taxon>
    </lineage>
</organism>
<dbReference type="Pfam" id="PF01400">
    <property type="entry name" value="Astacin"/>
    <property type="match status" value="1"/>
</dbReference>
<dbReference type="PROSITE" id="PS51864">
    <property type="entry name" value="ASTACIN"/>
    <property type="match status" value="1"/>
</dbReference>
<dbReference type="AlphaFoldDB" id="A0A0P5Q4E0"/>
<dbReference type="PRINTS" id="PR00480">
    <property type="entry name" value="ASTACIN"/>
</dbReference>
<keyword evidence="1 2" id="KW-0479">Metal-binding</keyword>
<dbReference type="Gene3D" id="3.40.390.10">
    <property type="entry name" value="Collagenase (Catalytic Domain)"/>
    <property type="match status" value="1"/>
</dbReference>
<dbReference type="GO" id="GO:0008270">
    <property type="term" value="F:zinc ion binding"/>
    <property type="evidence" value="ECO:0007669"/>
    <property type="project" value="UniProtKB-UniRule"/>
</dbReference>
<feature type="binding site" evidence="1">
    <location>
        <position position="192"/>
    </location>
    <ligand>
        <name>Zn(2+)</name>
        <dbReference type="ChEBI" id="CHEBI:29105"/>
        <note>catalytic</note>
    </ligand>
</feature>
<dbReference type="InterPro" id="IPR006026">
    <property type="entry name" value="Peptidase_Metallo"/>
</dbReference>
<keyword evidence="1 2" id="KW-0482">Metalloprotease</keyword>
<dbReference type="GO" id="GO:0006508">
    <property type="term" value="P:proteolysis"/>
    <property type="evidence" value="ECO:0007669"/>
    <property type="project" value="UniProtKB-KW"/>
</dbReference>
<comment type="caution">
    <text evidence="1">Lacks conserved residue(s) required for the propagation of feature annotation.</text>
</comment>
<feature type="binding site" evidence="1">
    <location>
        <position position="198"/>
    </location>
    <ligand>
        <name>Zn(2+)</name>
        <dbReference type="ChEBI" id="CHEBI:29105"/>
        <note>catalytic</note>
    </ligand>
</feature>
<keyword evidence="1 2" id="KW-0378">Hydrolase</keyword>
<dbReference type="FunFam" id="3.40.390.10:FF:000066">
    <property type="entry name" value="Metalloendopeptidase"/>
    <property type="match status" value="1"/>
</dbReference>
<feature type="signal peptide" evidence="2">
    <location>
        <begin position="1"/>
        <end position="22"/>
    </location>
</feature>
<dbReference type="PANTHER" id="PTHR10127">
    <property type="entry name" value="DISCOIDIN, CUB, EGF, LAMININ , AND ZINC METALLOPROTEASE DOMAIN CONTAINING"/>
    <property type="match status" value="1"/>
</dbReference>
<keyword evidence="1 2" id="KW-0645">Protease</keyword>
<evidence type="ECO:0000313" key="3">
    <source>
        <dbReference type="EMBL" id="JAN21517.1"/>
    </source>
</evidence>
<dbReference type="OrthoDB" id="291007at2759"/>
<reference evidence="3" key="1">
    <citation type="submission" date="2015-10" db="EMBL/GenBank/DDBJ databases">
        <title>EvidentialGene: Evidence-directed Construction of Complete mRNA Transcriptomes without Genomes.</title>
        <authorList>
            <person name="Gilbert D.G."/>
        </authorList>
    </citation>
    <scope>NUCLEOTIDE SEQUENCE</scope>
</reference>
<sequence length="293" mass="32641">MAHKLLIMVICAVIIGGGFVSGMPSLASDYYPIRPPRPPLLHDNFEAGDPLTEEEFHSDISSKTGEMELDDSILWDNQHPELHEGDVMLSSGKNAILSTVRLWPNATIPYVISSGYTSTQRKVIASVMNIYQNKTCLRFVPRTTQANYIRIRKSGQGCWSYVGRIGGAQDVSLDDGCIASWAPGVVVHELMHTAGFWHEHMRPDRDKYVSINLNNVRQEYRGNFNKMSTTQVTTLGLAYDYGSVMHYPAGAFAVDRRIPVIKALIGSPVLGQRKGFSTLDLQKLKKLYSCKSC</sequence>
<dbReference type="InterPro" id="IPR001506">
    <property type="entry name" value="Peptidase_M12A"/>
</dbReference>
<dbReference type="InterPro" id="IPR024079">
    <property type="entry name" value="MetalloPept_cat_dom_sf"/>
</dbReference>
<accession>A0A0P5Q4E0</accession>
<dbReference type="EC" id="3.4.24.-" evidence="2"/>
<name>A0A0P5Q4E0_9CRUS</name>
<evidence type="ECO:0000256" key="1">
    <source>
        <dbReference type="PROSITE-ProRule" id="PRU01211"/>
    </source>
</evidence>
<dbReference type="InterPro" id="IPR034035">
    <property type="entry name" value="Astacin-like_dom"/>
</dbReference>
<keyword evidence="1 2" id="KW-0862">Zinc</keyword>
<feature type="chain" id="PRO_5007355648" description="Metalloendopeptidase" evidence="2">
    <location>
        <begin position="23"/>
        <end position="293"/>
    </location>
</feature>